<name>A0A6J5M465_9CAUD</name>
<protein>
    <submittedName>
        <fullName evidence="1">Uncharacterized protein</fullName>
    </submittedName>
</protein>
<gene>
    <name evidence="1" type="ORF">UFOVP399_60</name>
</gene>
<sequence>MTAQSLADLRAERHARTFTPTQIPYCPHVHRLSGEGWNVHQIAMLTRRPIIDIRLILAGIEQAAVKTQETPVRIRRRKRA</sequence>
<organism evidence="1">
    <name type="scientific">uncultured Caudovirales phage</name>
    <dbReference type="NCBI Taxonomy" id="2100421"/>
    <lineage>
        <taxon>Viruses</taxon>
        <taxon>Duplodnaviria</taxon>
        <taxon>Heunggongvirae</taxon>
        <taxon>Uroviricota</taxon>
        <taxon>Caudoviricetes</taxon>
        <taxon>Peduoviridae</taxon>
        <taxon>Maltschvirus</taxon>
        <taxon>Maltschvirus maltsch</taxon>
    </lineage>
</organism>
<dbReference type="EMBL" id="LR796383">
    <property type="protein sequence ID" value="CAB4140991.1"/>
    <property type="molecule type" value="Genomic_DNA"/>
</dbReference>
<accession>A0A6J5M465</accession>
<proteinExistence type="predicted"/>
<evidence type="ECO:0000313" key="1">
    <source>
        <dbReference type="EMBL" id="CAB4140991.1"/>
    </source>
</evidence>
<reference evidence="1" key="1">
    <citation type="submission" date="2020-04" db="EMBL/GenBank/DDBJ databases">
        <authorList>
            <person name="Chiriac C."/>
            <person name="Salcher M."/>
            <person name="Ghai R."/>
            <person name="Kavagutti S V."/>
        </authorList>
    </citation>
    <scope>NUCLEOTIDE SEQUENCE</scope>
</reference>